<dbReference type="PANTHER" id="PTHR12370">
    <property type="entry name" value="PHOSPHOLIPASE B-RELATED"/>
    <property type="match status" value="1"/>
</dbReference>
<reference evidence="8 9" key="1">
    <citation type="submission" date="2019-09" db="EMBL/GenBank/DDBJ databases">
        <title>Bird 10,000 Genomes (B10K) Project - Family phase.</title>
        <authorList>
            <person name="Zhang G."/>
        </authorList>
    </citation>
    <scope>NUCLEOTIDE SEQUENCE [LARGE SCALE GENOMIC DNA]</scope>
    <source>
        <strain evidence="8">B10K-DU-001-55</strain>
        <tissue evidence="8">Muscle</tissue>
    </source>
</reference>
<dbReference type="EMBL" id="VXBZ01005271">
    <property type="protein sequence ID" value="NXP48595.1"/>
    <property type="molecule type" value="Genomic_DNA"/>
</dbReference>
<dbReference type="InterPro" id="IPR007000">
    <property type="entry name" value="PLipase_B-like"/>
</dbReference>
<keyword evidence="3 7" id="KW-0378">Hydrolase</keyword>
<dbReference type="AlphaFoldDB" id="A0A7L2ANC8"/>
<evidence type="ECO:0000256" key="6">
    <source>
        <dbReference type="ARBA" id="ARBA00023180"/>
    </source>
</evidence>
<comment type="caution">
    <text evidence="8">The sequence shown here is derived from an EMBL/GenBank/DDBJ whole genome shotgun (WGS) entry which is preliminary data.</text>
</comment>
<evidence type="ECO:0000256" key="2">
    <source>
        <dbReference type="ARBA" id="ARBA00022729"/>
    </source>
</evidence>
<dbReference type="PANTHER" id="PTHR12370:SF3">
    <property type="entry name" value="PHOSPHOLIPASE B-LIKE 2-RELATED"/>
    <property type="match status" value="1"/>
</dbReference>
<proteinExistence type="inferred from homology"/>
<feature type="non-terminal residue" evidence="8">
    <location>
        <position position="399"/>
    </location>
</feature>
<keyword evidence="2" id="KW-0732">Signal</keyword>
<dbReference type="Proteomes" id="UP000590868">
    <property type="component" value="Unassembled WGS sequence"/>
</dbReference>
<evidence type="ECO:0000256" key="3">
    <source>
        <dbReference type="ARBA" id="ARBA00022801"/>
    </source>
</evidence>
<name>A0A7L2ANC8_9GRUI</name>
<accession>A0A7L2ANC8</accession>
<feature type="non-terminal residue" evidence="8">
    <location>
        <position position="1"/>
    </location>
</feature>
<comment type="similarity">
    <text evidence="1 7">Belongs to the phospholipase B-like family.</text>
</comment>
<dbReference type="Gene3D" id="3.60.60.30">
    <property type="match status" value="1"/>
</dbReference>
<protein>
    <recommendedName>
        <fullName evidence="7">Phospholipase B-like</fullName>
        <ecNumber evidence="7">3.1.1.-</ecNumber>
    </recommendedName>
</protein>
<keyword evidence="9" id="KW-1185">Reference proteome</keyword>
<dbReference type="OrthoDB" id="443524at2759"/>
<evidence type="ECO:0000313" key="8">
    <source>
        <dbReference type="EMBL" id="NXP48595.1"/>
    </source>
</evidence>
<sequence length="399" mass="44439">QVRLALLQLKGLEDSYNGRLDFPQGRFALAPFGFLLLQLGGDLEDLESALNRSSSRRVLGSGSCSALIKLLPDHGDLLVAHDTWTSYQSMLRIIKKYTLPFRASARGDSQIPGSIQVFSSYPGTIFSGDDFYILSSGLVTLETTIGNNNPARWKYLEPRGSVLEWLRNMGRPCQSPSTLGWCGTPAGTALPSWHVFPRHRSVPPSALPDALPRHRGLVMAADQTELLYQQGYWASYNLPYFKEIFNASGVPELVKKYGDWFTYDKNPRAQIFRRNQTLVRDLDSMIRLMRSNNYLRDPLSRCGGCSPPQNAENAISARSDLNPPNGTYPFPALRQRCHGGTDMKVTSSGMAPTFGLVAASGPAWDDVPPFRWSTSPCSTLLHMGHPDLWTFPPVKVRWD</sequence>
<gene>
    <name evidence="8" type="primary">Plbb</name>
    <name evidence="8" type="ORF">HELFUL_R04112</name>
</gene>
<keyword evidence="4 7" id="KW-0442">Lipid degradation</keyword>
<dbReference type="GO" id="GO:0005576">
    <property type="term" value="C:extracellular region"/>
    <property type="evidence" value="ECO:0007669"/>
    <property type="project" value="TreeGrafter"/>
</dbReference>
<keyword evidence="5 7" id="KW-0443">Lipid metabolism</keyword>
<comment type="function">
    <text evidence="7">Putative phospholipase.</text>
</comment>
<organism evidence="8 9">
    <name type="scientific">Heliornis fulica</name>
    <name type="common">sungrebe</name>
    <dbReference type="NCBI Taxonomy" id="54369"/>
    <lineage>
        <taxon>Eukaryota</taxon>
        <taxon>Metazoa</taxon>
        <taxon>Chordata</taxon>
        <taxon>Craniata</taxon>
        <taxon>Vertebrata</taxon>
        <taxon>Euteleostomi</taxon>
        <taxon>Archelosauria</taxon>
        <taxon>Archosauria</taxon>
        <taxon>Dinosauria</taxon>
        <taxon>Saurischia</taxon>
        <taxon>Theropoda</taxon>
        <taxon>Coelurosauria</taxon>
        <taxon>Aves</taxon>
        <taxon>Neognathae</taxon>
        <taxon>Neoaves</taxon>
        <taxon>Gruiformes</taxon>
        <taxon>Heliornithidae</taxon>
        <taxon>Heliornis</taxon>
    </lineage>
</organism>
<dbReference type="GO" id="GO:0009395">
    <property type="term" value="P:phospholipid catabolic process"/>
    <property type="evidence" value="ECO:0007669"/>
    <property type="project" value="TreeGrafter"/>
</dbReference>
<dbReference type="GO" id="GO:0004620">
    <property type="term" value="F:phospholipase activity"/>
    <property type="evidence" value="ECO:0007669"/>
    <property type="project" value="InterPro"/>
</dbReference>
<evidence type="ECO:0000256" key="5">
    <source>
        <dbReference type="ARBA" id="ARBA00023098"/>
    </source>
</evidence>
<evidence type="ECO:0000313" key="9">
    <source>
        <dbReference type="Proteomes" id="UP000590868"/>
    </source>
</evidence>
<keyword evidence="6" id="KW-0325">Glycoprotein</keyword>
<evidence type="ECO:0000256" key="1">
    <source>
        <dbReference type="ARBA" id="ARBA00007835"/>
    </source>
</evidence>
<evidence type="ECO:0000256" key="7">
    <source>
        <dbReference type="RuleBase" id="RU364138"/>
    </source>
</evidence>
<dbReference type="Pfam" id="PF04916">
    <property type="entry name" value="Phospholip_B"/>
    <property type="match status" value="1"/>
</dbReference>
<dbReference type="EC" id="3.1.1.-" evidence="7"/>
<evidence type="ECO:0000256" key="4">
    <source>
        <dbReference type="ARBA" id="ARBA00022963"/>
    </source>
</evidence>